<evidence type="ECO:0008006" key="8">
    <source>
        <dbReference type="Google" id="ProtNLM"/>
    </source>
</evidence>
<dbReference type="InterPro" id="IPR030381">
    <property type="entry name" value="G_DYNAMIN_dom"/>
</dbReference>
<evidence type="ECO:0000256" key="3">
    <source>
        <dbReference type="SAM" id="MobiDB-lite"/>
    </source>
</evidence>
<protein>
    <recommendedName>
        <fullName evidence="8">P-loop containing nucleoside triphosphate hydrolase protein</fullName>
    </recommendedName>
</protein>
<dbReference type="InterPro" id="IPR022812">
    <property type="entry name" value="Dynamin"/>
</dbReference>
<dbReference type="PANTHER" id="PTHR11566">
    <property type="entry name" value="DYNAMIN"/>
    <property type="match status" value="1"/>
</dbReference>
<feature type="region of interest" description="Disordered" evidence="3">
    <location>
        <begin position="1"/>
        <end position="60"/>
    </location>
</feature>
<dbReference type="CDD" id="cd08771">
    <property type="entry name" value="DLP_1"/>
    <property type="match status" value="1"/>
</dbReference>
<dbReference type="InterPro" id="IPR001401">
    <property type="entry name" value="Dynamin_GTPase"/>
</dbReference>
<dbReference type="GO" id="GO:0005737">
    <property type="term" value="C:cytoplasm"/>
    <property type="evidence" value="ECO:0007669"/>
    <property type="project" value="TreeGrafter"/>
</dbReference>
<dbReference type="InterPro" id="IPR045063">
    <property type="entry name" value="Dynamin_N"/>
</dbReference>
<feature type="region of interest" description="Disordered" evidence="3">
    <location>
        <begin position="539"/>
        <end position="584"/>
    </location>
</feature>
<evidence type="ECO:0000259" key="5">
    <source>
        <dbReference type="PROSITE" id="PS51718"/>
    </source>
</evidence>
<dbReference type="Pfam" id="PF00350">
    <property type="entry name" value="Dynamin_N"/>
    <property type="match status" value="1"/>
</dbReference>
<name>A0A6A5SL36_9PLEO</name>
<keyword evidence="2" id="KW-0342">GTP-binding</keyword>
<organism evidence="6 7">
    <name type="scientific">Clathrospora elynae</name>
    <dbReference type="NCBI Taxonomy" id="706981"/>
    <lineage>
        <taxon>Eukaryota</taxon>
        <taxon>Fungi</taxon>
        <taxon>Dikarya</taxon>
        <taxon>Ascomycota</taxon>
        <taxon>Pezizomycotina</taxon>
        <taxon>Dothideomycetes</taxon>
        <taxon>Pleosporomycetidae</taxon>
        <taxon>Pleosporales</taxon>
        <taxon>Diademaceae</taxon>
        <taxon>Clathrospora</taxon>
    </lineage>
</organism>
<dbReference type="GO" id="GO:0003924">
    <property type="term" value="F:GTPase activity"/>
    <property type="evidence" value="ECO:0007669"/>
    <property type="project" value="InterPro"/>
</dbReference>
<dbReference type="GO" id="GO:0005525">
    <property type="term" value="F:GTP binding"/>
    <property type="evidence" value="ECO:0007669"/>
    <property type="project" value="InterPro"/>
</dbReference>
<evidence type="ECO:0000256" key="2">
    <source>
        <dbReference type="ARBA" id="ARBA00023134"/>
    </source>
</evidence>
<dbReference type="Gene3D" id="1.20.120.1240">
    <property type="entry name" value="Dynamin, middle domain"/>
    <property type="match status" value="1"/>
</dbReference>
<reference evidence="6" key="1">
    <citation type="journal article" date="2020" name="Stud. Mycol.">
        <title>101 Dothideomycetes genomes: a test case for predicting lifestyles and emergence of pathogens.</title>
        <authorList>
            <person name="Haridas S."/>
            <person name="Albert R."/>
            <person name="Binder M."/>
            <person name="Bloem J."/>
            <person name="Labutti K."/>
            <person name="Salamov A."/>
            <person name="Andreopoulos B."/>
            <person name="Baker S."/>
            <person name="Barry K."/>
            <person name="Bills G."/>
            <person name="Bluhm B."/>
            <person name="Cannon C."/>
            <person name="Castanera R."/>
            <person name="Culley D."/>
            <person name="Daum C."/>
            <person name="Ezra D."/>
            <person name="Gonzalez J."/>
            <person name="Henrissat B."/>
            <person name="Kuo A."/>
            <person name="Liang C."/>
            <person name="Lipzen A."/>
            <person name="Lutzoni F."/>
            <person name="Magnuson J."/>
            <person name="Mondo S."/>
            <person name="Nolan M."/>
            <person name="Ohm R."/>
            <person name="Pangilinan J."/>
            <person name="Park H.-J."/>
            <person name="Ramirez L."/>
            <person name="Alfaro M."/>
            <person name="Sun H."/>
            <person name="Tritt A."/>
            <person name="Yoshinaga Y."/>
            <person name="Zwiers L.-H."/>
            <person name="Turgeon B."/>
            <person name="Goodwin S."/>
            <person name="Spatafora J."/>
            <person name="Crous P."/>
            <person name="Grigoriev I."/>
        </authorList>
    </citation>
    <scope>NUCLEOTIDE SEQUENCE</scope>
    <source>
        <strain evidence="6">CBS 161.51</strain>
    </source>
</reference>
<feature type="compositionally biased region" description="Polar residues" evidence="3">
    <location>
        <begin position="879"/>
        <end position="891"/>
    </location>
</feature>
<dbReference type="PROSITE" id="PS51388">
    <property type="entry name" value="GED"/>
    <property type="match status" value="1"/>
</dbReference>
<accession>A0A6A5SL36</accession>
<feature type="compositionally biased region" description="Polar residues" evidence="3">
    <location>
        <begin position="898"/>
        <end position="907"/>
    </location>
</feature>
<feature type="region of interest" description="Disordered" evidence="3">
    <location>
        <begin position="879"/>
        <end position="907"/>
    </location>
</feature>
<dbReference type="GO" id="GO:0031623">
    <property type="term" value="P:receptor internalization"/>
    <property type="evidence" value="ECO:0007669"/>
    <property type="project" value="TreeGrafter"/>
</dbReference>
<keyword evidence="1" id="KW-0547">Nucleotide-binding</keyword>
<evidence type="ECO:0000313" key="7">
    <source>
        <dbReference type="Proteomes" id="UP000800038"/>
    </source>
</evidence>
<dbReference type="InterPro" id="IPR027417">
    <property type="entry name" value="P-loop_NTPase"/>
</dbReference>
<evidence type="ECO:0000313" key="6">
    <source>
        <dbReference type="EMBL" id="KAF1940390.1"/>
    </source>
</evidence>
<dbReference type="AlphaFoldDB" id="A0A6A5SL36"/>
<sequence length="923" mass="104025">MAGATRVKTRNAAVKESASPSNDDTIADAPLDKRVEPTAISNGYATPQHNDPFVDSEDVSRLGEDFQPMSMQQEDEERESSARADGDSLALGEHMQDCIATINRLEGLGLSKLDIPLPKCVVLGEQSTGKSSVIEGLSEITTPRADDTCTRCPLFIKMEPSNDPRAKWIARVTLRRSFAFDGQESPERQFRGWFSSRETDEIPFAMTESREHLTHLISRAQSATINPRSDPISFLQPMLPVADDDAQSNFSPNIVCIYITAPELPNLSFYDLPGIINQSDSPETQYQINFVRSLVANYISDPDSLILVTCSLDTDIANSTAASLARDLGAENRCIGILTKPDRLPTGSRHEKLRTVLSGNRFALGHGYFVVKNLDQEAINDGLTHRNAREQERHFFDKAPWSTNFRDYKSRFGTCNLQSFLSRKLATNVATKLPIIHAEIDARLRDVESQLELLPKPPQSAVRTITDILQQFSEDVKKQMEAGHGCTTWSNTWDKRRQTFYDNMLVMKPVMMRTGERDKGISVKLLPGASSLNCIPLLSGDEEDGDGDVGMANPVTPTKKRKLEDGSPVPTPTKTPKKTHRQGASQILASGSTPASVHPINFKDLRTVFQLDELARRVAQESKSNFNILRPELLDEISIASLKKWHLPMKEFFVKFEQELKSQIRAMFHERFHKWDTAALYKTAWELVDNMLDNHFQQQREVMAEESLNDELDKPYIFPEDIFEQDRLTMIRYYVEARFDARLELYAKEAAKHMDRPLTQQELNKVTKDKAKSVILSEEPYKREIDIVAYVSTYYVTAMRRFHAAICIRIQSKFFHALKEDLRNELDSGLGIHDDDKGSRNAKRLLEDTRREKKRQDLIANRDALLAGQQILNELQQKYSDGPSSQTSSLDETPLAPASSSFGTPTLLSEAVEDVAKNGPPHC</sequence>
<dbReference type="Gene3D" id="3.40.50.300">
    <property type="entry name" value="P-loop containing nucleotide triphosphate hydrolases"/>
    <property type="match status" value="1"/>
</dbReference>
<dbReference type="Proteomes" id="UP000800038">
    <property type="component" value="Unassembled WGS sequence"/>
</dbReference>
<dbReference type="InterPro" id="IPR000375">
    <property type="entry name" value="Dynamin_stalk"/>
</dbReference>
<dbReference type="SUPFAM" id="SSF52540">
    <property type="entry name" value="P-loop containing nucleoside triphosphate hydrolases"/>
    <property type="match status" value="1"/>
</dbReference>
<keyword evidence="7" id="KW-1185">Reference proteome</keyword>
<dbReference type="InterPro" id="IPR020850">
    <property type="entry name" value="GED_dom"/>
</dbReference>
<evidence type="ECO:0000256" key="1">
    <source>
        <dbReference type="ARBA" id="ARBA00022741"/>
    </source>
</evidence>
<dbReference type="GO" id="GO:0008017">
    <property type="term" value="F:microtubule binding"/>
    <property type="evidence" value="ECO:0007669"/>
    <property type="project" value="TreeGrafter"/>
</dbReference>
<dbReference type="PANTHER" id="PTHR11566:SF131">
    <property type="entry name" value="GTPASE, PUTATIVE (AFU_ORTHOLOGUE AFUA_6G07630)-RELATED"/>
    <property type="match status" value="1"/>
</dbReference>
<dbReference type="PROSITE" id="PS51718">
    <property type="entry name" value="G_DYNAMIN_2"/>
    <property type="match status" value="1"/>
</dbReference>
<proteinExistence type="predicted"/>
<feature type="domain" description="Dynamin-type G" evidence="5">
    <location>
        <begin position="114"/>
        <end position="434"/>
    </location>
</feature>
<feature type="domain" description="GED" evidence="4">
    <location>
        <begin position="784"/>
        <end position="880"/>
    </location>
</feature>
<gene>
    <name evidence="6" type="ORF">EJ02DRAFT_495026</name>
</gene>
<dbReference type="OrthoDB" id="5061070at2759"/>
<dbReference type="GO" id="GO:0005874">
    <property type="term" value="C:microtubule"/>
    <property type="evidence" value="ECO:0007669"/>
    <property type="project" value="TreeGrafter"/>
</dbReference>
<evidence type="ECO:0000259" key="4">
    <source>
        <dbReference type="PROSITE" id="PS51388"/>
    </source>
</evidence>
<dbReference type="Pfam" id="PF01031">
    <property type="entry name" value="Dynamin_M"/>
    <property type="match status" value="1"/>
</dbReference>
<dbReference type="GO" id="GO:0005886">
    <property type="term" value="C:plasma membrane"/>
    <property type="evidence" value="ECO:0007669"/>
    <property type="project" value="TreeGrafter"/>
</dbReference>
<dbReference type="SMART" id="SM00053">
    <property type="entry name" value="DYNc"/>
    <property type="match status" value="1"/>
</dbReference>
<dbReference type="EMBL" id="ML976064">
    <property type="protein sequence ID" value="KAF1940390.1"/>
    <property type="molecule type" value="Genomic_DNA"/>
</dbReference>
<feature type="compositionally biased region" description="Polar residues" evidence="3">
    <location>
        <begin position="39"/>
        <end position="49"/>
    </location>
</feature>
<dbReference type="PRINTS" id="PR00195">
    <property type="entry name" value="DYNAMIN"/>
</dbReference>